<evidence type="ECO:0000313" key="7">
    <source>
        <dbReference type="EMBL" id="AWW32432.1"/>
    </source>
</evidence>
<sequence>MAIHDDFLQEHFVRLSETESFRPHSIDDMYHQHEASLAIGRDYENGLLYLKANSQIAVIPIVGPTDKYGGWYSMGYMGMSTMLSRAKQSEKYKAVLFYVDSPGGTVDGIRVISNDIMNVGMPTLAFIDGLGASGGIWQSLSADRVLANSQNDNIIGSIGVQTLHVDRSKVLKETVGDVTVLRARQSTLKNKVNSYEPLSAEGKKQIEDSLSESAAQFIAFVQSRRPGIKSNSDVLKGEIYSGAQALNEGLIDGLSTLDEAIAELEARIKTGKSTPKNQNSSNKPESNMKFKAALTSILAVLGFAKVTSEDEAPMVTEERLEQINAELAAKDKKVSEQDTEITQLKADLKTAKDSLATAESDRDKYKADADKFGKQAGASHANPKKEGAEGGNTEEDENSSAIAKLPHNAALDNNPMFN</sequence>
<gene>
    <name evidence="7" type="ORF">DN752_21055</name>
</gene>
<reference evidence="7 8" key="1">
    <citation type="submission" date="2018-06" db="EMBL/GenBank/DDBJ databases">
        <title>Echinicola strongylocentroti sp. nov., isolated from a sea urchin Strongylocentrotus intermedius.</title>
        <authorList>
            <person name="Bae S.S."/>
        </authorList>
    </citation>
    <scope>NUCLEOTIDE SEQUENCE [LARGE SCALE GENOMIC DNA]</scope>
    <source>
        <strain evidence="7 8">MEBiC08714</strain>
    </source>
</reference>
<feature type="compositionally biased region" description="Basic and acidic residues" evidence="5">
    <location>
        <begin position="359"/>
        <end position="373"/>
    </location>
</feature>
<feature type="domain" description="Peptidase S49" evidence="6">
    <location>
        <begin position="120"/>
        <end position="266"/>
    </location>
</feature>
<evidence type="ECO:0000259" key="6">
    <source>
        <dbReference type="Pfam" id="PF01343"/>
    </source>
</evidence>
<evidence type="ECO:0000256" key="1">
    <source>
        <dbReference type="ARBA" id="ARBA00008683"/>
    </source>
</evidence>
<dbReference type="PANTHER" id="PTHR42987">
    <property type="entry name" value="PEPTIDASE S49"/>
    <property type="match status" value="1"/>
</dbReference>
<dbReference type="OrthoDB" id="1490107at2"/>
<proteinExistence type="inferred from homology"/>
<dbReference type="SUPFAM" id="SSF52096">
    <property type="entry name" value="ClpP/crotonase"/>
    <property type="match status" value="1"/>
</dbReference>
<keyword evidence="2" id="KW-0645">Protease</keyword>
<keyword evidence="3" id="KW-0378">Hydrolase</keyword>
<dbReference type="Pfam" id="PF01343">
    <property type="entry name" value="Peptidase_S49"/>
    <property type="match status" value="1"/>
</dbReference>
<dbReference type="Gene3D" id="3.90.226.10">
    <property type="entry name" value="2-enoyl-CoA Hydratase, Chain A, domain 1"/>
    <property type="match status" value="1"/>
</dbReference>
<dbReference type="GO" id="GO:0008236">
    <property type="term" value="F:serine-type peptidase activity"/>
    <property type="evidence" value="ECO:0007669"/>
    <property type="project" value="UniProtKB-KW"/>
</dbReference>
<dbReference type="GO" id="GO:0006508">
    <property type="term" value="P:proteolysis"/>
    <property type="evidence" value="ECO:0007669"/>
    <property type="project" value="UniProtKB-KW"/>
</dbReference>
<dbReference type="InterPro" id="IPR002142">
    <property type="entry name" value="Peptidase_S49"/>
</dbReference>
<protein>
    <recommendedName>
        <fullName evidence="6">Peptidase S49 domain-containing protein</fullName>
    </recommendedName>
</protein>
<keyword evidence="4" id="KW-0720">Serine protease</keyword>
<dbReference type="PANTHER" id="PTHR42987:SF4">
    <property type="entry name" value="PROTEASE SOHB-RELATED"/>
    <property type="match status" value="1"/>
</dbReference>
<dbReference type="InterPro" id="IPR029045">
    <property type="entry name" value="ClpP/crotonase-like_dom_sf"/>
</dbReference>
<keyword evidence="8" id="KW-1185">Reference proteome</keyword>
<dbReference type="CDD" id="cd07023">
    <property type="entry name" value="S49_Sppa_N_C"/>
    <property type="match status" value="1"/>
</dbReference>
<dbReference type="KEGG" id="est:DN752_21055"/>
<evidence type="ECO:0000313" key="8">
    <source>
        <dbReference type="Proteomes" id="UP000248688"/>
    </source>
</evidence>
<dbReference type="AlphaFoldDB" id="A0A2Z4IMV0"/>
<feature type="region of interest" description="Disordered" evidence="5">
    <location>
        <begin position="353"/>
        <end position="418"/>
    </location>
</feature>
<dbReference type="Proteomes" id="UP000248688">
    <property type="component" value="Chromosome"/>
</dbReference>
<dbReference type="InterPro" id="IPR047272">
    <property type="entry name" value="S49_SppA_C"/>
</dbReference>
<accession>A0A2Z4IMV0</accession>
<name>A0A2Z4IMV0_9BACT</name>
<comment type="similarity">
    <text evidence="1">Belongs to the peptidase S49 family.</text>
</comment>
<dbReference type="EMBL" id="CP030041">
    <property type="protein sequence ID" value="AWW32432.1"/>
    <property type="molecule type" value="Genomic_DNA"/>
</dbReference>
<evidence type="ECO:0000256" key="4">
    <source>
        <dbReference type="ARBA" id="ARBA00022825"/>
    </source>
</evidence>
<evidence type="ECO:0000256" key="3">
    <source>
        <dbReference type="ARBA" id="ARBA00022801"/>
    </source>
</evidence>
<evidence type="ECO:0000256" key="2">
    <source>
        <dbReference type="ARBA" id="ARBA00022670"/>
    </source>
</evidence>
<evidence type="ECO:0000256" key="5">
    <source>
        <dbReference type="SAM" id="MobiDB-lite"/>
    </source>
</evidence>
<organism evidence="7 8">
    <name type="scientific">Echinicola strongylocentroti</name>
    <dbReference type="NCBI Taxonomy" id="1795355"/>
    <lineage>
        <taxon>Bacteria</taxon>
        <taxon>Pseudomonadati</taxon>
        <taxon>Bacteroidota</taxon>
        <taxon>Cytophagia</taxon>
        <taxon>Cytophagales</taxon>
        <taxon>Cyclobacteriaceae</taxon>
        <taxon>Echinicola</taxon>
    </lineage>
</organism>